<gene>
    <name evidence="2" type="ORF">IWZ03DRAFT_116864</name>
</gene>
<sequence length="226" mass="24363">MAIGYIHPFAARSHLDRHYRALKFVTMFSLLIFSVLTLFSVSAQAQTVWTRGMGLWVYAQLVPDEGHPFGCPPTKPDADSLATLCRVFVQNGKVLCSRNPGEAGRRILIANGFSESIGALTVPTLVQVAELNSAHISGCWSLGPDDNVRVMFCGPRKFVSQKIFISPTGQSDGAYHFHSDHLSKPLMVGPGGALIASDEGAAVFCLYETTYGNPVNPPSHGAPPPH</sequence>
<name>A0ABR1KW40_9PEZI</name>
<proteinExistence type="predicted"/>
<evidence type="ECO:0000313" key="3">
    <source>
        <dbReference type="Proteomes" id="UP001363622"/>
    </source>
</evidence>
<organism evidence="2 3">
    <name type="scientific">Phyllosticta citriasiana</name>
    <dbReference type="NCBI Taxonomy" id="595635"/>
    <lineage>
        <taxon>Eukaryota</taxon>
        <taxon>Fungi</taxon>
        <taxon>Dikarya</taxon>
        <taxon>Ascomycota</taxon>
        <taxon>Pezizomycotina</taxon>
        <taxon>Dothideomycetes</taxon>
        <taxon>Dothideomycetes incertae sedis</taxon>
        <taxon>Botryosphaeriales</taxon>
        <taxon>Phyllostictaceae</taxon>
        <taxon>Phyllosticta</taxon>
    </lineage>
</organism>
<keyword evidence="3" id="KW-1185">Reference proteome</keyword>
<comment type="caution">
    <text evidence="2">The sequence shown here is derived from an EMBL/GenBank/DDBJ whole genome shotgun (WGS) entry which is preliminary data.</text>
</comment>
<evidence type="ECO:0000256" key="1">
    <source>
        <dbReference type="SAM" id="Phobius"/>
    </source>
</evidence>
<dbReference type="EMBL" id="JBBPHU010000002">
    <property type="protein sequence ID" value="KAK7522378.1"/>
    <property type="molecule type" value="Genomic_DNA"/>
</dbReference>
<keyword evidence="1" id="KW-1133">Transmembrane helix</keyword>
<reference evidence="2 3" key="1">
    <citation type="submission" date="2024-04" db="EMBL/GenBank/DDBJ databases">
        <title>Phyllosticta paracitricarpa is synonymous to the EU quarantine fungus P. citricarpa based on phylogenomic analyses.</title>
        <authorList>
            <consortium name="Lawrence Berkeley National Laboratory"/>
            <person name="Van Ingen-Buijs V.A."/>
            <person name="Van Westerhoven A.C."/>
            <person name="Haridas S."/>
            <person name="Skiadas P."/>
            <person name="Martin F."/>
            <person name="Groenewald J.Z."/>
            <person name="Crous P.W."/>
            <person name="Seidl M.F."/>
        </authorList>
    </citation>
    <scope>NUCLEOTIDE SEQUENCE [LARGE SCALE GENOMIC DNA]</scope>
    <source>
        <strain evidence="2 3">CBS 123371</strain>
    </source>
</reference>
<keyword evidence="1" id="KW-0812">Transmembrane</keyword>
<accession>A0ABR1KW40</accession>
<feature type="transmembrane region" description="Helical" evidence="1">
    <location>
        <begin position="21"/>
        <end position="41"/>
    </location>
</feature>
<keyword evidence="1" id="KW-0472">Membrane</keyword>
<dbReference type="Proteomes" id="UP001363622">
    <property type="component" value="Unassembled WGS sequence"/>
</dbReference>
<evidence type="ECO:0000313" key="2">
    <source>
        <dbReference type="EMBL" id="KAK7522378.1"/>
    </source>
</evidence>
<protein>
    <submittedName>
        <fullName evidence="2">Uncharacterized protein</fullName>
    </submittedName>
</protein>